<evidence type="ECO:0000313" key="2">
    <source>
        <dbReference type="EMBL" id="CNE29807.1"/>
    </source>
</evidence>
<dbReference type="EC" id="1.-.-.-" evidence="2"/>
<dbReference type="Pfam" id="PF03992">
    <property type="entry name" value="ABM"/>
    <property type="match status" value="1"/>
</dbReference>
<dbReference type="InterPro" id="IPR011008">
    <property type="entry name" value="Dimeric_a/b-barrel"/>
</dbReference>
<dbReference type="PANTHER" id="PTHR33336">
    <property type="entry name" value="QUINOL MONOOXYGENASE YGIN-RELATED"/>
    <property type="match status" value="1"/>
</dbReference>
<dbReference type="EMBL" id="CPYI01000002">
    <property type="protein sequence ID" value="CNE29807.1"/>
    <property type="molecule type" value="Genomic_DNA"/>
</dbReference>
<organism evidence="2 4">
    <name type="scientific">Yersinia kristensenii</name>
    <dbReference type="NCBI Taxonomy" id="28152"/>
    <lineage>
        <taxon>Bacteria</taxon>
        <taxon>Pseudomonadati</taxon>
        <taxon>Pseudomonadota</taxon>
        <taxon>Gammaproteobacteria</taxon>
        <taxon>Enterobacterales</taxon>
        <taxon>Yersiniaceae</taxon>
        <taxon>Yersinia</taxon>
    </lineage>
</organism>
<dbReference type="PROSITE" id="PS51725">
    <property type="entry name" value="ABM"/>
    <property type="match status" value="1"/>
</dbReference>
<name>A0A0T9KU34_YERKR</name>
<dbReference type="PANTHER" id="PTHR33336:SF3">
    <property type="entry name" value="ABM DOMAIN-CONTAINING PROTEIN"/>
    <property type="match status" value="1"/>
</dbReference>
<dbReference type="RefSeq" id="WP_004389693.1">
    <property type="nucleotide sequence ID" value="NZ_CABHXL010000020.1"/>
</dbReference>
<dbReference type="Proteomes" id="UP000045824">
    <property type="component" value="Unassembled WGS sequence"/>
</dbReference>
<evidence type="ECO:0000259" key="1">
    <source>
        <dbReference type="PROSITE" id="PS51725"/>
    </source>
</evidence>
<dbReference type="GeneID" id="61908345"/>
<dbReference type="InterPro" id="IPR050744">
    <property type="entry name" value="AI-2_Isomerase_LsrG"/>
</dbReference>
<evidence type="ECO:0000313" key="3">
    <source>
        <dbReference type="EMBL" id="OVZ81128.1"/>
    </source>
</evidence>
<reference evidence="3 5" key="2">
    <citation type="submission" date="2017-05" db="EMBL/GenBank/DDBJ databases">
        <title>Whole genome sequencing of Yersinia kristensenii.</title>
        <authorList>
            <person name="Campioni F."/>
        </authorList>
    </citation>
    <scope>NUCLEOTIDE SEQUENCE [LARGE SCALE GENOMIC DNA]</scope>
    <source>
        <strain evidence="3 5">CFSAN060538</strain>
    </source>
</reference>
<gene>
    <name evidence="2" type="primary">ycnE_1</name>
    <name evidence="3" type="ORF">CBW52_08495</name>
    <name evidence="2" type="ORF">ERS008491_00916</name>
</gene>
<dbReference type="AlphaFoldDB" id="A0A0T9KU34"/>
<dbReference type="Gene3D" id="3.30.70.100">
    <property type="match status" value="1"/>
</dbReference>
<dbReference type="SUPFAM" id="SSF54909">
    <property type="entry name" value="Dimeric alpha+beta barrel"/>
    <property type="match status" value="1"/>
</dbReference>
<evidence type="ECO:0000313" key="4">
    <source>
        <dbReference type="Proteomes" id="UP000045824"/>
    </source>
</evidence>
<proteinExistence type="predicted"/>
<dbReference type="GO" id="GO:0005829">
    <property type="term" value="C:cytosol"/>
    <property type="evidence" value="ECO:0007669"/>
    <property type="project" value="TreeGrafter"/>
</dbReference>
<dbReference type="InterPro" id="IPR007138">
    <property type="entry name" value="ABM_dom"/>
</dbReference>
<dbReference type="EMBL" id="NHOG01000009">
    <property type="protein sequence ID" value="OVZ81128.1"/>
    <property type="molecule type" value="Genomic_DNA"/>
</dbReference>
<accession>A0A0T9KU34</accession>
<feature type="domain" description="ABM" evidence="1">
    <location>
        <begin position="3"/>
        <end position="92"/>
    </location>
</feature>
<evidence type="ECO:0000313" key="5">
    <source>
        <dbReference type="Proteomes" id="UP000195840"/>
    </source>
</evidence>
<keyword evidence="2" id="KW-0503">Monooxygenase</keyword>
<protein>
    <submittedName>
        <fullName evidence="2 3">Antibiotic biosynthesis monooxygenase</fullName>
        <ecNumber evidence="2">1.-.-.-</ecNumber>
    </submittedName>
</protein>
<reference evidence="2 4" key="1">
    <citation type="submission" date="2015-03" db="EMBL/GenBank/DDBJ databases">
        <authorList>
            <person name="Murphy D."/>
        </authorList>
    </citation>
    <scope>NUCLEOTIDE SEQUENCE [LARGE SCALE GENOMIC DNA]</scope>
    <source>
        <strain evidence="2 4">FCF326</strain>
    </source>
</reference>
<dbReference type="OrthoDB" id="9812192at2"/>
<keyword evidence="5" id="KW-1185">Reference proteome</keyword>
<dbReference type="GO" id="GO:0004497">
    <property type="term" value="F:monooxygenase activity"/>
    <property type="evidence" value="ECO:0007669"/>
    <property type="project" value="UniProtKB-KW"/>
</dbReference>
<keyword evidence="2" id="KW-0560">Oxidoreductase</keyword>
<sequence>MEVRVVASLVAKPEFVAEVKAAVHQVIDPSREEKGNLQYDLHAESGQEGSFVFFERWASDDALEKHNKTEHFKAFVKAIEGKLESLEIKKVKQIA</sequence>
<dbReference type="Proteomes" id="UP000195840">
    <property type="component" value="Unassembled WGS sequence"/>
</dbReference>